<keyword evidence="1" id="KW-0677">Repeat</keyword>
<dbReference type="GeneID" id="80557877"/>
<reference evidence="3 4" key="1">
    <citation type="submission" date="2021-02" db="EMBL/GenBank/DDBJ databases">
        <title>Cotonvirus japonicus, which uses Golgi apparatus of host cells for its virion factory, phylogenetically links tailed tupanvirus and icosahedral mimivirus.</title>
        <authorList>
            <person name="Takahashi H."/>
            <person name="Fukaya S."/>
            <person name="Song C."/>
            <person name="Murata K."/>
            <person name="Takemura M."/>
        </authorList>
    </citation>
    <scope>NUCLEOTIDE SEQUENCE [LARGE SCALE GENOMIC DNA]</scope>
</reference>
<sequence length="534" mass="62041">MITFRCNIIFYLKFTYYILMQELEPYDYEKEYPCSPFLEANHFTKLMYLIINERNMINGHEVIKYYLQKQKKHNLLKRINNVNSKGVSALMIACRNATTWSSIETVKLLIKYGADVNHFEPEGSNCLILSSNIANDGYSIEVVEHLLKTGAKINQVNKNGETALFFTLYTDESSLQITKLLFKYGINPDIKNNLGFTHLHKILNAHDYAFVSKNLLPLYYKYIKILLKNGADPNIIGSNGMTPFNEFCMGFKFLENVNKKIQLLNLFLDYGANPINSLPIIIKYINCNHDDTIFYEIIDILIKHGANINYGLSNTPLHLYFRMCETSFTIVQRLIEAGSNVNSQNDLGNTALMVCFNSMFNTRIYNKDNIDYFINVLNLMIDNGYDINLVNNENKSLLILVSEFTRRVRPKKIITYLLSYGADPNIKDSAGKTFLDYIKNSDLIDIQTIMVEISSTREYIKQLDKNIIIKRHEILLQPNKITPILFNNKMNPINFDLYIKFITHYSQLLKYYNITDYESFQEKITNAIKYIDTN</sequence>
<keyword evidence="2" id="KW-0040">ANK repeat</keyword>
<dbReference type="InterPro" id="IPR036770">
    <property type="entry name" value="Ankyrin_rpt-contain_sf"/>
</dbReference>
<evidence type="ECO:0000313" key="4">
    <source>
        <dbReference type="Proteomes" id="UP001321479"/>
    </source>
</evidence>
<dbReference type="InterPro" id="IPR002110">
    <property type="entry name" value="Ankyrin_rpt"/>
</dbReference>
<dbReference type="PROSITE" id="PS50088">
    <property type="entry name" value="ANK_REPEAT"/>
    <property type="match status" value="2"/>
</dbReference>
<evidence type="ECO:0000313" key="3">
    <source>
        <dbReference type="EMBL" id="BCS82672.1"/>
    </source>
</evidence>
<dbReference type="Gene3D" id="1.25.40.20">
    <property type="entry name" value="Ankyrin repeat-containing domain"/>
    <property type="match status" value="2"/>
</dbReference>
<organism evidence="3 4">
    <name type="scientific">Cotonvirus japonicus</name>
    <dbReference type="NCBI Taxonomy" id="2811091"/>
    <lineage>
        <taxon>Viruses</taxon>
        <taxon>Varidnaviria</taxon>
        <taxon>Bamfordvirae</taxon>
        <taxon>Nucleocytoviricota</taxon>
        <taxon>Megaviricetes</taxon>
        <taxon>Imitervirales</taxon>
        <taxon>Mimiviridae</taxon>
        <taxon>Megamimivirinae</taxon>
        <taxon>Cotonvirus</taxon>
        <taxon>Cotonvirus japonicum</taxon>
    </lineage>
</organism>
<dbReference type="EMBL" id="AP024483">
    <property type="protein sequence ID" value="BCS82672.1"/>
    <property type="molecule type" value="Genomic_DNA"/>
</dbReference>
<dbReference type="Pfam" id="PF12796">
    <property type="entry name" value="Ank_2"/>
    <property type="match status" value="1"/>
</dbReference>
<dbReference type="InterPro" id="IPR051637">
    <property type="entry name" value="Ank_repeat_dom-contain_49"/>
</dbReference>
<dbReference type="PANTHER" id="PTHR24180:SF45">
    <property type="entry name" value="POLY [ADP-RIBOSE] POLYMERASE TANKYRASE"/>
    <property type="match status" value="1"/>
</dbReference>
<dbReference type="PROSITE" id="PS50297">
    <property type="entry name" value="ANK_REP_REGION"/>
    <property type="match status" value="1"/>
</dbReference>
<protein>
    <submittedName>
        <fullName evidence="3">Ankyrin repeat protein</fullName>
    </submittedName>
</protein>
<keyword evidence="4" id="KW-1185">Reference proteome</keyword>
<dbReference type="Pfam" id="PF00023">
    <property type="entry name" value="Ank"/>
    <property type="match status" value="1"/>
</dbReference>
<name>A0ABM7NR85_9VIRU</name>
<dbReference type="RefSeq" id="YP_010841280.1">
    <property type="nucleotide sequence ID" value="NC_079139.1"/>
</dbReference>
<evidence type="ECO:0000256" key="1">
    <source>
        <dbReference type="ARBA" id="ARBA00022737"/>
    </source>
</evidence>
<proteinExistence type="predicted"/>
<dbReference type="SUPFAM" id="SSF48403">
    <property type="entry name" value="Ankyrin repeat"/>
    <property type="match status" value="1"/>
</dbReference>
<accession>A0ABM7NR85</accession>
<dbReference type="PANTHER" id="PTHR24180">
    <property type="entry name" value="CYCLIN-DEPENDENT KINASE INHIBITOR 2C-RELATED"/>
    <property type="match status" value="1"/>
</dbReference>
<dbReference type="Proteomes" id="UP001321479">
    <property type="component" value="Segment"/>
</dbReference>
<dbReference type="SMART" id="SM00248">
    <property type="entry name" value="ANK"/>
    <property type="match status" value="9"/>
</dbReference>
<evidence type="ECO:0000256" key="2">
    <source>
        <dbReference type="ARBA" id="ARBA00023043"/>
    </source>
</evidence>